<dbReference type="PATRIC" id="fig|630626.3.peg.1501"/>
<name>I2B7Z8_SHIBC</name>
<organism evidence="1 2">
    <name type="scientific">Shimwellia blattae (strain ATCC 29907 / DSM 4481 / JCM 1650 / NBRC 105725 / CDC 9005-74)</name>
    <name type="common">Escherichia blattae</name>
    <dbReference type="NCBI Taxonomy" id="630626"/>
    <lineage>
        <taxon>Bacteria</taxon>
        <taxon>Pseudomonadati</taxon>
        <taxon>Pseudomonadota</taxon>
        <taxon>Gammaproteobacteria</taxon>
        <taxon>Enterobacterales</taxon>
        <taxon>Enterobacteriaceae</taxon>
        <taxon>Shimwellia</taxon>
    </lineage>
</organism>
<protein>
    <submittedName>
        <fullName evidence="1">Putative metal-binding protein</fullName>
    </submittedName>
</protein>
<dbReference type="STRING" id="630626.EBL_c15580"/>
<accession>I2B7Z8</accession>
<accession>K6WEK3</accession>
<dbReference type="Gene3D" id="1.20.120.740">
    <property type="entry name" value="YgfB uncharacterised protein family UPF0149, PF03695"/>
    <property type="match status" value="1"/>
</dbReference>
<proteinExistence type="predicted"/>
<dbReference type="HOGENOM" id="CLU_078487_0_1_6"/>
<dbReference type="eggNOG" id="COG3318">
    <property type="taxonomic scope" value="Bacteria"/>
</dbReference>
<keyword evidence="2" id="KW-1185">Reference proteome</keyword>
<dbReference type="SUPFAM" id="SSF101327">
    <property type="entry name" value="YgfB-like"/>
    <property type="match status" value="1"/>
</dbReference>
<sequence length="186" mass="21149">MSQGPLDAGELEWLDDMLLEYGSDASVLDVSELDGFLTAVLSGPVLIPPQRWIPAMWGGNEHLPHWHDPEQQARFSELLFQHMEDIALRLHDARDQFDPMFGLRDVEGQEVTIVEEWCFGYMRGVALGRWSALPPEVQPALDAIALHGEEQNFDRLDTLSADEFLASIEAIRPAALAIYQWWRKTH</sequence>
<dbReference type="AlphaFoldDB" id="I2B7Z8"/>
<evidence type="ECO:0000313" key="2">
    <source>
        <dbReference type="Proteomes" id="UP000001955"/>
    </source>
</evidence>
<dbReference type="KEGG" id="ebt:EBL_c15580"/>
<dbReference type="InterPro" id="IPR011978">
    <property type="entry name" value="YgfB-like"/>
</dbReference>
<evidence type="ECO:0000313" key="1">
    <source>
        <dbReference type="EMBL" id="AFJ46652.1"/>
    </source>
</evidence>
<dbReference type="NCBIfam" id="NF007704">
    <property type="entry name" value="PRK10396.1"/>
    <property type="match status" value="1"/>
</dbReference>
<dbReference type="RefSeq" id="WP_002440111.1">
    <property type="nucleotide sequence ID" value="NC_017910.1"/>
</dbReference>
<reference evidence="1 2" key="1">
    <citation type="journal article" date="2012" name="J. Bacteriol.">
        <title>Complete genome sequence of the B12-producing Shimwellia blattae strain DSM 4481, isolated from a cockroach.</title>
        <authorList>
            <person name="Brzuszkiewicz E."/>
            <person name="Waschkowitz T."/>
            <person name="Wiezer A."/>
            <person name="Daniel R."/>
        </authorList>
    </citation>
    <scope>NUCLEOTIDE SEQUENCE [LARGE SCALE GENOMIC DNA]</scope>
    <source>
        <strain evidence="2">ATCC 29907 / DSM 4481 / JCM 1650 / NBRC 105725 / CDC 9005-74</strain>
    </source>
</reference>
<dbReference type="NCBIfam" id="TIGR02292">
    <property type="entry name" value="ygfB_yecA"/>
    <property type="match status" value="1"/>
</dbReference>
<dbReference type="Proteomes" id="UP000001955">
    <property type="component" value="Chromosome"/>
</dbReference>
<dbReference type="EMBL" id="CP001560">
    <property type="protein sequence ID" value="AFJ46652.1"/>
    <property type="molecule type" value="Genomic_DNA"/>
</dbReference>
<dbReference type="InterPro" id="IPR036255">
    <property type="entry name" value="YgfB-like_sf"/>
</dbReference>
<dbReference type="OrthoDB" id="570299at2"/>
<gene>
    <name evidence="1" type="primary">yecA</name>
    <name evidence="1" type="ordered locus">EBL_c15580</name>
</gene>
<dbReference type="Pfam" id="PF03695">
    <property type="entry name" value="UPF0149"/>
    <property type="match status" value="1"/>
</dbReference>